<gene>
    <name evidence="2" type="ORF">AVEN_183291_1</name>
</gene>
<dbReference type="AlphaFoldDB" id="A0A4Y2ETN4"/>
<protein>
    <submittedName>
        <fullName evidence="2">Uncharacterized protein</fullName>
    </submittedName>
</protein>
<organism evidence="2 3">
    <name type="scientific">Araneus ventricosus</name>
    <name type="common">Orbweaver spider</name>
    <name type="synonym">Epeira ventricosa</name>
    <dbReference type="NCBI Taxonomy" id="182803"/>
    <lineage>
        <taxon>Eukaryota</taxon>
        <taxon>Metazoa</taxon>
        <taxon>Ecdysozoa</taxon>
        <taxon>Arthropoda</taxon>
        <taxon>Chelicerata</taxon>
        <taxon>Arachnida</taxon>
        <taxon>Araneae</taxon>
        <taxon>Araneomorphae</taxon>
        <taxon>Entelegynae</taxon>
        <taxon>Araneoidea</taxon>
        <taxon>Araneidae</taxon>
        <taxon>Araneus</taxon>
    </lineage>
</organism>
<feature type="signal peptide" evidence="1">
    <location>
        <begin position="1"/>
        <end position="15"/>
    </location>
</feature>
<keyword evidence="3" id="KW-1185">Reference proteome</keyword>
<evidence type="ECO:0000313" key="3">
    <source>
        <dbReference type="Proteomes" id="UP000499080"/>
    </source>
</evidence>
<dbReference type="EMBL" id="BGPR01000693">
    <property type="protein sequence ID" value="GBM31887.1"/>
    <property type="molecule type" value="Genomic_DNA"/>
</dbReference>
<proteinExistence type="predicted"/>
<comment type="caution">
    <text evidence="2">The sequence shown here is derived from an EMBL/GenBank/DDBJ whole genome shotgun (WGS) entry which is preliminary data.</text>
</comment>
<name>A0A4Y2ETN4_ARAVE</name>
<feature type="chain" id="PRO_5021275293" evidence="1">
    <location>
        <begin position="16"/>
        <end position="105"/>
    </location>
</feature>
<evidence type="ECO:0000256" key="1">
    <source>
        <dbReference type="SAM" id="SignalP"/>
    </source>
</evidence>
<dbReference type="Proteomes" id="UP000499080">
    <property type="component" value="Unassembled WGS sequence"/>
</dbReference>
<keyword evidence="1" id="KW-0732">Signal</keyword>
<evidence type="ECO:0000313" key="2">
    <source>
        <dbReference type="EMBL" id="GBM31887.1"/>
    </source>
</evidence>
<sequence>MVCLKICMLFAIVHPEGKDSSCSQVNNNSKRLEVSADHRHRIDEDRKGRVSHENLAKCKNRRSRVTVREGAREDCDYCDCNIGTEKNDITSREIVEDLKLNVPAL</sequence>
<reference evidence="2 3" key="1">
    <citation type="journal article" date="2019" name="Sci. Rep.">
        <title>Orb-weaving spider Araneus ventricosus genome elucidates the spidroin gene catalogue.</title>
        <authorList>
            <person name="Kono N."/>
            <person name="Nakamura H."/>
            <person name="Ohtoshi R."/>
            <person name="Moran D.A.P."/>
            <person name="Shinohara A."/>
            <person name="Yoshida Y."/>
            <person name="Fujiwara M."/>
            <person name="Mori M."/>
            <person name="Tomita M."/>
            <person name="Arakawa K."/>
        </authorList>
    </citation>
    <scope>NUCLEOTIDE SEQUENCE [LARGE SCALE GENOMIC DNA]</scope>
</reference>
<accession>A0A4Y2ETN4</accession>